<dbReference type="Pfam" id="PF05096">
    <property type="entry name" value="Glu_cyclase_2"/>
    <property type="match status" value="2"/>
</dbReference>
<feature type="compositionally biased region" description="Acidic residues" evidence="1">
    <location>
        <begin position="309"/>
        <end position="319"/>
    </location>
</feature>
<feature type="transmembrane region" description="Helical" evidence="2">
    <location>
        <begin position="71"/>
        <end position="91"/>
    </location>
</feature>
<keyword evidence="2" id="KW-0812">Transmembrane</keyword>
<evidence type="ECO:0000256" key="2">
    <source>
        <dbReference type="SAM" id="Phobius"/>
    </source>
</evidence>
<feature type="compositionally biased region" description="Acidic residues" evidence="1">
    <location>
        <begin position="1271"/>
        <end position="1280"/>
    </location>
</feature>
<reference evidence="3 4" key="1">
    <citation type="journal article" date="2012" name="Genome Biol.">
        <title>Genome and low-iron response of an oceanic diatom adapted to chronic iron limitation.</title>
        <authorList>
            <person name="Lommer M."/>
            <person name="Specht M."/>
            <person name="Roy A.S."/>
            <person name="Kraemer L."/>
            <person name="Andreson R."/>
            <person name="Gutowska M.A."/>
            <person name="Wolf J."/>
            <person name="Bergner S.V."/>
            <person name="Schilhabel M.B."/>
            <person name="Klostermeier U.C."/>
            <person name="Beiko R.G."/>
            <person name="Rosenstiel P."/>
            <person name="Hippler M."/>
            <person name="Laroche J."/>
        </authorList>
    </citation>
    <scope>NUCLEOTIDE SEQUENCE [LARGE SCALE GENOMIC DNA]</scope>
    <source>
        <strain evidence="3 4">CCMP1005</strain>
    </source>
</reference>
<feature type="region of interest" description="Disordered" evidence="1">
    <location>
        <begin position="615"/>
        <end position="637"/>
    </location>
</feature>
<evidence type="ECO:0000313" key="4">
    <source>
        <dbReference type="Proteomes" id="UP000266841"/>
    </source>
</evidence>
<proteinExistence type="predicted"/>
<feature type="compositionally biased region" description="Basic residues" evidence="1">
    <location>
        <begin position="1628"/>
        <end position="1638"/>
    </location>
</feature>
<sequence length="1848" mass="206442">MENGDDKQYAPVETSVSADSGGGFSVDELDSEYGDGEQAEQVLNVSAESRAPSTSNNEFYNYKSEVRKQNCLFGSSVMSVAGLLIAAYFLMGLSFTPANIGIFGDETNMKGSSGEVGLEAANAEMQDIIDKEIIEAEQAGVIDEDGVIVEGHVAKRAKDKVKKRNKAADRFKNLIDKKNSVGANDWVEKKDWWKIHDRDFDTDQMSKEDRRAWKASIKKQKLMKRRCKKDPKLEECSNKDLITSLSDVRDKLVKHYNYEATGPGKESSPAPKDDANRGDHDNQKHDEKGSTVVVEPADILGAQDSTGEVQDEAETENADEQTVTKEEDDMEPAIKDENSIETHQDTDTDVVQSSTISDDFDVIKQVKHDSLSFTQGLSYGSNGKLYETTGLNGQSKVRIINPETFEVEKSIDLDRSFFGEGSAFFKDKDGNARLIEITWKSRVGWIYDADTLDVIKEFTYATTAPQHQGWGITYDPSNQEFIVSDGSPFLYFWDRDTLLETRKVSVTRFNGRSQDQLNELEFIDGLVCCNIWHVDEIICVDPESGKSVREYNMRELWPAKQRGSSENVLNGIAVWKDHILLTGKRWDRMYLVTFPDWPGASDGVASDKVQQSLDEVDAEPDDSEPTTDVSPQSSDTAPLTYVDYEKLQWSELSDAARDAYGVLGATEKMWNGEEENPLDEYNWDDLTERQQEAAKTLGFDEQTWCTDEDGEWDCDEVEVPSSQADIPAPPSPIEPTQIQHARSSDYTVLQIVPHDPSSFTEGLSYGTDGKVYETTGNNGESKVMRINPETFEIEASKKLKRKFFGEGSTYFTDKDGNDRLIQITYQKQTGFIYDPETLEELSKFNFATTDPDNEGWGMTYIPDKKEFVVSDGSPFLYFWDRDTLKPTRSVTVHRFDGKEQANLNELEFMDGLVCMNIWYKDDIICVDPATGDSVREYDMSSLYPSEERESSDAILNGIALGSDHVLLTGKFWDRMYKVRFEDWPTLFLTTKGPFKNESLGSSQTMTGVKRMYRQMVKEPQDLNLECERVMSLLLNAKHTRAEIERDRSSKEETLKERKRHPPKKKVQLSPKLKTALAASRIVDEIGLVMVWLAFTFSSLRLCIWPGSALAHADGFDSRYPFMRFEHHGAMSREEMSIGLLNGSSTGVAVGAPVGEASKFKEGMAPQDVLTKITNRKRRHDARASDPTGTRDRSRDNGGKQSANHKVYSVARDVESIFQEYMATMRRQQHNTGSDAAFPPVNLMEVATLLQRFLLEREGQGTRGSDRRENCAPEDDPIDDDPAPLWEQSLRCLLSVWLCALGDGMDGEMPHLTAHFFGFLVDQVLIRLRSVMAEGFLHDDKERETMPLQRECLLQVLQTIVAASEIEDGSGWQSAFEEFKVETNNLDEITTRQLEILHDAIQPLLTRQSLERPVAHPPQDVANKNQFDDVIGALFTAVAETETSLFSTAMEQSLSQSFEQQFGLSIIHDIDKDDEVDKETSRASQPSVSLGDLPPPIFPLVGSHVGIDAAAASQLNDAAMQSLNSGMIWLGPQYPSLRLTLMRPDDEAVGQQTLGVTARETPTDEGSSATVASDRAVLDAEVIDILTNRAFVIPLPPVDERKVLDALSGIDMADSATDGQLAGTVGTKPSKKKKSKSKQKLQSNGPVRNSGRTAWEKRALQLVQSSSLNPQTLARLVDNNPSVAIECLLLLLTAPESTVSANEKNSYLAGLSGMDMTIHSMEVVNRLASHNVRGERISGKVGGGRASNGVRSNGSASRRNGDDYEEEALLHPEYIHLYISTCITTCEGMSYDRHLQNKSVRLLCVFLQSLIRNGIVRVSDLFVEVQSFCIEFSRIREASTLFQILKSNS</sequence>
<evidence type="ECO:0000256" key="1">
    <source>
        <dbReference type="SAM" id="MobiDB-lite"/>
    </source>
</evidence>
<feature type="region of interest" description="Disordered" evidence="1">
    <location>
        <begin position="1"/>
        <end position="37"/>
    </location>
</feature>
<feature type="compositionally biased region" description="Basic and acidic residues" evidence="1">
    <location>
        <begin position="1188"/>
        <end position="1197"/>
    </location>
</feature>
<feature type="compositionally biased region" description="Acidic residues" evidence="1">
    <location>
        <begin position="615"/>
        <end position="625"/>
    </location>
</feature>
<feature type="compositionally biased region" description="Basic and acidic residues" evidence="1">
    <location>
        <begin position="271"/>
        <end position="289"/>
    </location>
</feature>
<feature type="compositionally biased region" description="Polar residues" evidence="1">
    <location>
        <begin position="1748"/>
        <end position="1757"/>
    </location>
</feature>
<feature type="compositionally biased region" description="Basic and acidic residues" evidence="1">
    <location>
        <begin position="1257"/>
        <end position="1270"/>
    </location>
</feature>
<dbReference type="SUPFAM" id="SSF75011">
    <property type="entry name" value="3-carboxy-cis,cis-mucoante lactonizing enzyme"/>
    <property type="match status" value="2"/>
</dbReference>
<dbReference type="eggNOG" id="KOG4508">
    <property type="taxonomic scope" value="Eukaryota"/>
</dbReference>
<dbReference type="EMBL" id="AGNL01009184">
    <property type="protein sequence ID" value="EJK70027.1"/>
    <property type="molecule type" value="Genomic_DNA"/>
</dbReference>
<dbReference type="GO" id="GO:0016603">
    <property type="term" value="F:glutaminyl-peptide cyclotransferase activity"/>
    <property type="evidence" value="ECO:0007669"/>
    <property type="project" value="InterPro"/>
</dbReference>
<dbReference type="PANTHER" id="PTHR31270">
    <property type="entry name" value="GLUTAMINYL-PEPTIDE CYCLOTRANSFERASE"/>
    <property type="match status" value="1"/>
</dbReference>
<feature type="compositionally biased region" description="Basic and acidic residues" evidence="1">
    <location>
        <begin position="1043"/>
        <end position="1055"/>
    </location>
</feature>
<organism evidence="3 4">
    <name type="scientific">Thalassiosira oceanica</name>
    <name type="common">Marine diatom</name>
    <dbReference type="NCBI Taxonomy" id="159749"/>
    <lineage>
        <taxon>Eukaryota</taxon>
        <taxon>Sar</taxon>
        <taxon>Stramenopiles</taxon>
        <taxon>Ochrophyta</taxon>
        <taxon>Bacillariophyta</taxon>
        <taxon>Coscinodiscophyceae</taxon>
        <taxon>Thalassiosirophycidae</taxon>
        <taxon>Thalassiosirales</taxon>
        <taxon>Thalassiosiraceae</taxon>
        <taxon>Thalassiosira</taxon>
    </lineage>
</organism>
<feature type="region of interest" description="Disordered" evidence="1">
    <location>
        <begin position="1735"/>
        <end position="1760"/>
    </location>
</feature>
<dbReference type="InterPro" id="IPR019312">
    <property type="entry name" value="CNOT11"/>
</dbReference>
<gene>
    <name evidence="3" type="ORF">THAOC_08657</name>
</gene>
<accession>K0THN5</accession>
<feature type="region of interest" description="Disordered" evidence="1">
    <location>
        <begin position="1257"/>
        <end position="1280"/>
    </location>
</feature>
<dbReference type="OrthoDB" id="409395at2759"/>
<feature type="compositionally biased region" description="Polar residues" evidence="1">
    <location>
        <begin position="626"/>
        <end position="637"/>
    </location>
</feature>
<dbReference type="PANTHER" id="PTHR31270:SF1">
    <property type="entry name" value="GLUTAMINYL-PEPTIDE CYCLOTRANSFERASE"/>
    <property type="match status" value="1"/>
</dbReference>
<dbReference type="GO" id="GO:0030014">
    <property type="term" value="C:CCR4-NOT complex"/>
    <property type="evidence" value="ECO:0007669"/>
    <property type="project" value="InterPro"/>
</dbReference>
<protein>
    <submittedName>
        <fullName evidence="3">Uncharacterized protein</fullName>
    </submittedName>
</protein>
<dbReference type="Pfam" id="PF10155">
    <property type="entry name" value="CNOT11"/>
    <property type="match status" value="1"/>
</dbReference>
<dbReference type="Proteomes" id="UP000266841">
    <property type="component" value="Unassembled WGS sequence"/>
</dbReference>
<feature type="compositionally biased region" description="Acidic residues" evidence="1">
    <location>
        <begin position="27"/>
        <end position="37"/>
    </location>
</feature>
<keyword evidence="2" id="KW-1133">Transmembrane helix</keyword>
<evidence type="ECO:0000313" key="3">
    <source>
        <dbReference type="EMBL" id="EJK70027.1"/>
    </source>
</evidence>
<feature type="region of interest" description="Disordered" evidence="1">
    <location>
        <begin position="1043"/>
        <end position="1065"/>
    </location>
</feature>
<feature type="region of interest" description="Disordered" evidence="1">
    <location>
        <begin position="256"/>
        <end position="338"/>
    </location>
</feature>
<keyword evidence="4" id="KW-1185">Reference proteome</keyword>
<dbReference type="InterPro" id="IPR007788">
    <property type="entry name" value="QCT"/>
</dbReference>
<keyword evidence="2" id="KW-0472">Membrane</keyword>
<feature type="region of interest" description="Disordered" evidence="1">
    <location>
        <begin position="1164"/>
        <end position="1205"/>
    </location>
</feature>
<feature type="region of interest" description="Disordered" evidence="1">
    <location>
        <begin position="1617"/>
        <end position="1652"/>
    </location>
</feature>
<feature type="compositionally biased region" description="Basic residues" evidence="1">
    <location>
        <begin position="1056"/>
        <end position="1065"/>
    </location>
</feature>
<name>K0THN5_THAOC</name>
<comment type="caution">
    <text evidence="3">The sequence shown here is derived from an EMBL/GenBank/DDBJ whole genome shotgun (WGS) entry which is preliminary data.</text>
</comment>